<evidence type="ECO:0000313" key="2">
    <source>
        <dbReference type="Proteomes" id="UP000554837"/>
    </source>
</evidence>
<keyword evidence="2" id="KW-1185">Reference proteome</keyword>
<dbReference type="Proteomes" id="UP000554837">
    <property type="component" value="Unassembled WGS sequence"/>
</dbReference>
<organism evidence="1 2">
    <name type="scientific">Inhella inkyongensis</name>
    <dbReference type="NCBI Taxonomy" id="392593"/>
    <lineage>
        <taxon>Bacteria</taxon>
        <taxon>Pseudomonadati</taxon>
        <taxon>Pseudomonadota</taxon>
        <taxon>Betaproteobacteria</taxon>
        <taxon>Burkholderiales</taxon>
        <taxon>Sphaerotilaceae</taxon>
        <taxon>Inhella</taxon>
    </lineage>
</organism>
<reference evidence="1 2" key="1">
    <citation type="submission" date="2020-08" db="EMBL/GenBank/DDBJ databases">
        <title>Genomic Encyclopedia of Type Strains, Phase IV (KMG-IV): sequencing the most valuable type-strain genomes for metagenomic binning, comparative biology and taxonomic classification.</title>
        <authorList>
            <person name="Goeker M."/>
        </authorList>
    </citation>
    <scope>NUCLEOTIDE SEQUENCE [LARGE SCALE GENOMIC DNA]</scope>
    <source>
        <strain evidence="1 2">DSM 23958</strain>
    </source>
</reference>
<gene>
    <name evidence="1" type="ORF">HNQ51_000137</name>
</gene>
<evidence type="ECO:0000313" key="1">
    <source>
        <dbReference type="EMBL" id="MBB5202844.1"/>
    </source>
</evidence>
<dbReference type="RefSeq" id="WP_175423714.1">
    <property type="nucleotide sequence ID" value="NZ_CP040709.1"/>
</dbReference>
<comment type="caution">
    <text evidence="1">The sequence shown here is derived from an EMBL/GenBank/DDBJ whole genome shotgun (WGS) entry which is preliminary data.</text>
</comment>
<proteinExistence type="predicted"/>
<name>A0A840S1W0_9BURK</name>
<protein>
    <submittedName>
        <fullName evidence="1">Uncharacterized protein</fullName>
    </submittedName>
</protein>
<dbReference type="AlphaFoldDB" id="A0A840S1W0"/>
<sequence>MNYLDSISIAAQHAQDWDLPAALLPLVITSEATLRSGHEAGNRGLAAWD</sequence>
<dbReference type="EMBL" id="JACHHO010000001">
    <property type="protein sequence ID" value="MBB5202844.1"/>
    <property type="molecule type" value="Genomic_DNA"/>
</dbReference>
<accession>A0A840S1W0</accession>